<keyword evidence="10" id="KW-1185">Reference proteome</keyword>
<keyword evidence="2" id="KW-1003">Cell membrane</keyword>
<keyword evidence="6" id="KW-0051">Antiviral defense</keyword>
<evidence type="ECO:0000256" key="3">
    <source>
        <dbReference type="ARBA" id="ARBA00022692"/>
    </source>
</evidence>
<keyword evidence="5" id="KW-1133">Transmembrane helix</keyword>
<dbReference type="KEGG" id="pmad:BAY61_02430"/>
<evidence type="ECO:0000256" key="1">
    <source>
        <dbReference type="ARBA" id="ARBA00004236"/>
    </source>
</evidence>
<protein>
    <recommendedName>
        <fullName evidence="8">Pycsar effector protein domain-containing protein</fullName>
    </recommendedName>
</protein>
<evidence type="ECO:0000313" key="9">
    <source>
        <dbReference type="EMBL" id="SDC74108.1"/>
    </source>
</evidence>
<dbReference type="GO" id="GO:0051607">
    <property type="term" value="P:defense response to virus"/>
    <property type="evidence" value="ECO:0007669"/>
    <property type="project" value="UniProtKB-KW"/>
</dbReference>
<gene>
    <name evidence="9" type="ORF">SAMN05421630_103442</name>
</gene>
<dbReference type="GO" id="GO:0000166">
    <property type="term" value="F:nucleotide binding"/>
    <property type="evidence" value="ECO:0007669"/>
    <property type="project" value="UniProtKB-KW"/>
</dbReference>
<comment type="subcellular location">
    <subcellularLocation>
        <location evidence="1">Cell membrane</location>
    </subcellularLocation>
</comment>
<evidence type="ECO:0000256" key="6">
    <source>
        <dbReference type="ARBA" id="ARBA00023118"/>
    </source>
</evidence>
<dbReference type="InterPro" id="IPR043760">
    <property type="entry name" value="PycTM_dom"/>
</dbReference>
<dbReference type="EMBL" id="FMZE01000003">
    <property type="protein sequence ID" value="SDC74108.1"/>
    <property type="molecule type" value="Genomic_DNA"/>
</dbReference>
<proteinExistence type="predicted"/>
<evidence type="ECO:0000256" key="2">
    <source>
        <dbReference type="ARBA" id="ARBA00022475"/>
    </source>
</evidence>
<organism evidence="9 10">
    <name type="scientific">Prauserella marina</name>
    <dbReference type="NCBI Taxonomy" id="530584"/>
    <lineage>
        <taxon>Bacteria</taxon>
        <taxon>Bacillati</taxon>
        <taxon>Actinomycetota</taxon>
        <taxon>Actinomycetes</taxon>
        <taxon>Pseudonocardiales</taxon>
        <taxon>Pseudonocardiaceae</taxon>
        <taxon>Prauserella</taxon>
    </lineage>
</organism>
<evidence type="ECO:0000256" key="5">
    <source>
        <dbReference type="ARBA" id="ARBA00022989"/>
    </source>
</evidence>
<feature type="domain" description="Pycsar effector protein" evidence="8">
    <location>
        <begin position="13"/>
        <end position="152"/>
    </location>
</feature>
<evidence type="ECO:0000256" key="4">
    <source>
        <dbReference type="ARBA" id="ARBA00022741"/>
    </source>
</evidence>
<reference evidence="9 10" key="1">
    <citation type="submission" date="2016-10" db="EMBL/GenBank/DDBJ databases">
        <authorList>
            <person name="de Groot N.N."/>
        </authorList>
    </citation>
    <scope>NUCLEOTIDE SEQUENCE [LARGE SCALE GENOMIC DNA]</scope>
    <source>
        <strain evidence="9 10">CGMCC 4.5506</strain>
    </source>
</reference>
<dbReference type="STRING" id="530584.SAMN05421630_103442"/>
<evidence type="ECO:0000256" key="7">
    <source>
        <dbReference type="ARBA" id="ARBA00023136"/>
    </source>
</evidence>
<keyword evidence="3" id="KW-0812">Transmembrane</keyword>
<name>A0A222VYY3_9PSEU</name>
<dbReference type="AlphaFoldDB" id="A0A222VYY3"/>
<dbReference type="RefSeq" id="WP_245866326.1">
    <property type="nucleotide sequence ID" value="NZ_CP016353.1"/>
</dbReference>
<keyword evidence="7" id="KW-0472">Membrane</keyword>
<dbReference type="Pfam" id="PF18967">
    <property type="entry name" value="PycTM"/>
    <property type="match status" value="1"/>
</dbReference>
<accession>A0A222VYY3</accession>
<dbReference type="GO" id="GO:0005886">
    <property type="term" value="C:plasma membrane"/>
    <property type="evidence" value="ECO:0007669"/>
    <property type="project" value="UniProtKB-SubCell"/>
</dbReference>
<keyword evidence="4" id="KW-0547">Nucleotide-binding</keyword>
<sequence length="155" mass="16268">MTGDFASLPGIHQAHEQARDELRRADTKATTLLSLVGAALAGVIALSAQQTSVAAIVALWLAFPPVFAAVLVLLAAIRPRLSQFPTPGTWLHAAHNGPATLLEASSHAATHNLATHTAEIASIAVAKYRRIQRAIELLFTGLCLLSVALLLAVLT</sequence>
<dbReference type="Proteomes" id="UP000199494">
    <property type="component" value="Unassembled WGS sequence"/>
</dbReference>
<evidence type="ECO:0000313" key="10">
    <source>
        <dbReference type="Proteomes" id="UP000199494"/>
    </source>
</evidence>
<evidence type="ECO:0000259" key="8">
    <source>
        <dbReference type="Pfam" id="PF18967"/>
    </source>
</evidence>